<dbReference type="OrthoDB" id="2501095at2759"/>
<feature type="compositionally biased region" description="Polar residues" evidence="5">
    <location>
        <begin position="881"/>
        <end position="893"/>
    </location>
</feature>
<feature type="region of interest" description="Disordered" evidence="5">
    <location>
        <begin position="868"/>
        <end position="1000"/>
    </location>
</feature>
<feature type="compositionally biased region" description="Low complexity" evidence="5">
    <location>
        <begin position="810"/>
        <end position="819"/>
    </location>
</feature>
<evidence type="ECO:0000256" key="3">
    <source>
        <dbReference type="ARBA" id="ARBA00022989"/>
    </source>
</evidence>
<keyword evidence="2 6" id="KW-0812">Transmembrane</keyword>
<evidence type="ECO:0000256" key="1">
    <source>
        <dbReference type="ARBA" id="ARBA00004141"/>
    </source>
</evidence>
<evidence type="ECO:0000313" key="9">
    <source>
        <dbReference type="Proteomes" id="UP000765509"/>
    </source>
</evidence>
<evidence type="ECO:0000256" key="5">
    <source>
        <dbReference type="SAM" id="MobiDB-lite"/>
    </source>
</evidence>
<comment type="subcellular location">
    <subcellularLocation>
        <location evidence="1">Membrane</location>
        <topology evidence="1">Multi-pass membrane protein</topology>
    </subcellularLocation>
</comment>
<proteinExistence type="predicted"/>
<organism evidence="8 9">
    <name type="scientific">Austropuccinia psidii MF-1</name>
    <dbReference type="NCBI Taxonomy" id="1389203"/>
    <lineage>
        <taxon>Eukaryota</taxon>
        <taxon>Fungi</taxon>
        <taxon>Dikarya</taxon>
        <taxon>Basidiomycota</taxon>
        <taxon>Pucciniomycotina</taxon>
        <taxon>Pucciniomycetes</taxon>
        <taxon>Pucciniales</taxon>
        <taxon>Sphaerophragmiaceae</taxon>
        <taxon>Austropuccinia</taxon>
    </lineage>
</organism>
<feature type="transmembrane region" description="Helical" evidence="6">
    <location>
        <begin position="164"/>
        <end position="183"/>
    </location>
</feature>
<dbReference type="InterPro" id="IPR025256">
    <property type="entry name" value="TM7S3/TM198-like_dom"/>
</dbReference>
<keyword evidence="3 6" id="KW-1133">Transmembrane helix</keyword>
<dbReference type="Proteomes" id="UP000765509">
    <property type="component" value="Unassembled WGS sequence"/>
</dbReference>
<feature type="compositionally biased region" description="Polar residues" evidence="5">
    <location>
        <begin position="555"/>
        <end position="569"/>
    </location>
</feature>
<feature type="transmembrane region" description="Helical" evidence="6">
    <location>
        <begin position="107"/>
        <end position="127"/>
    </location>
</feature>
<feature type="region of interest" description="Disordered" evidence="5">
    <location>
        <begin position="698"/>
        <end position="731"/>
    </location>
</feature>
<feature type="region of interest" description="Disordered" evidence="5">
    <location>
        <begin position="488"/>
        <end position="575"/>
    </location>
</feature>
<accession>A0A9Q3BIQ1</accession>
<feature type="compositionally biased region" description="Polar residues" evidence="5">
    <location>
        <begin position="788"/>
        <end position="806"/>
    </location>
</feature>
<name>A0A9Q3BIQ1_9BASI</name>
<feature type="region of interest" description="Disordered" evidence="5">
    <location>
        <begin position="1104"/>
        <end position="1129"/>
    </location>
</feature>
<evidence type="ECO:0000256" key="6">
    <source>
        <dbReference type="SAM" id="Phobius"/>
    </source>
</evidence>
<sequence>MATSDSFGSADMELSATTASPATNASQSLSLAADGSLPSLRSPSLILQALLPLLFSIVLLLGGRRLYRFTTTVSVSLSASMLAWVLLVNLETGTSIGGWDGEVAAVTVWSTMIGAGLLGAILGYQYTWWGAHVTGRLCLGANAGFAFALSILLFQRGLSIHNVVGQWSFLVICGILGIVIILCDHVVGPLIAIVLCGGFLFLLSVDLFTTLGEGGVSVGLRYLLDHNPDHPTLLIYDPAKSTKVFIVISWILGLVSFGFQYLFYSVPFGPLMPLVGADEEQGLPIRAKESIMGTLENDSKKNHEASVKLTEKQARGTFSDISQDTSKDFSLESSAIMANSSDSRSLNHFCKEITNDMVALTHRGPPQLALPTSVYSRYRRTPDSDPRPHGRSAIQLNHYRSNLSNLNQMRRVETVDELTEVSTSVGGEDATARSSILTMCETTERMARANSVSEEYLHAMMRLAAGEDNNDSLNNEEKKETVVTELVDDEAKSMDNKDEENCPVATESNSNTNLPSELLAGNVTRPEITKPGDSAHPMEHNHSNSGLLPDEAPASGQSGADGVSNNHTQSDGKRGKFELNMFFKPLPRRPSSRSSLDQALLSTNMDNDICDEDVEEGEKSLLGIDDTGDISKGFDFPLSSSSQFNQQVNQFKEDGLKRIQSFKANIPSESLNVWTPEVSLQKEVNDCFDSKALKKFSHRPLPRLPSGTNGASQHLDDQSSSQLMNSDSLKSQDSFNSSVVDAFLRAGPDSSVPTTPSVIEKPIIKLKEEKQNSEPQCKEEIVAPLVDSNHQSNRASHPSLSINQPESKSFESSSSGRASAIPHTPILGSMILRVSEAAEKYRDEGRVLNHESDPVSSTEPLANIRKVAAQSEPKAEKDQTAESSRPTTGSSSLYPEALTNSDDEDRSSSRSYDSGEIRDLSWEFPRPQRVQGTQQGWSPVIERRESQEDDSSQFGSGGPSRHSPSLHSIPLPSRASKLFPHFDPPPQYSGNVQAAPPAPFVGQPLEQVPWPQPRPTQFTEMTRQSQLDDPQKRWTTASSIFPPLVYESASSSFDSSNFRSFTGPDDDEVAVSETETDRLPSQVDSNPFPFPSLATNSFSSSFHSSSFTSLTGETDEHENDETNSDAETDRLPVQATPLNTILPQNLFNLTGVSFQPSHSANSVNSDDEMAHSDAGTDRLTARKAIASFIFSPQSSQPFGNASQPSHFPTSPRGIGNMAVSEVGENHMPAHDFYSSTNGSSVSFEETSHAGAAFCSASSHVGHDADINNMENHDTTDDECFYEIPESRKIN</sequence>
<feature type="compositionally biased region" description="Acidic residues" evidence="5">
    <location>
        <begin position="1113"/>
        <end position="1126"/>
    </location>
</feature>
<feature type="region of interest" description="Disordered" evidence="5">
    <location>
        <begin position="788"/>
        <end position="822"/>
    </location>
</feature>
<protein>
    <recommendedName>
        <fullName evidence="7">TM7S3/TM198-like domain-containing protein</fullName>
    </recommendedName>
</protein>
<dbReference type="EMBL" id="AVOT02001136">
    <property type="protein sequence ID" value="MBW0465823.1"/>
    <property type="molecule type" value="Genomic_DNA"/>
</dbReference>
<evidence type="ECO:0000256" key="2">
    <source>
        <dbReference type="ARBA" id="ARBA00022692"/>
    </source>
</evidence>
<dbReference type="Pfam" id="PF13886">
    <property type="entry name" value="TM7S3_TM198"/>
    <property type="match status" value="1"/>
</dbReference>
<evidence type="ECO:0000313" key="8">
    <source>
        <dbReference type="EMBL" id="MBW0465823.1"/>
    </source>
</evidence>
<keyword evidence="9" id="KW-1185">Reference proteome</keyword>
<keyword evidence="4 6" id="KW-0472">Membrane</keyword>
<feature type="domain" description="TM7S3/TM198-like" evidence="7">
    <location>
        <begin position="53"/>
        <end position="260"/>
    </location>
</feature>
<feature type="compositionally biased region" description="Polar residues" evidence="5">
    <location>
        <begin position="506"/>
        <end position="515"/>
    </location>
</feature>
<evidence type="ECO:0000256" key="4">
    <source>
        <dbReference type="ARBA" id="ARBA00023136"/>
    </source>
</evidence>
<dbReference type="GO" id="GO:0016020">
    <property type="term" value="C:membrane"/>
    <property type="evidence" value="ECO:0007669"/>
    <property type="project" value="UniProtKB-SubCell"/>
</dbReference>
<comment type="caution">
    <text evidence="8">The sequence shown here is derived from an EMBL/GenBank/DDBJ whole genome shotgun (WGS) entry which is preliminary data.</text>
</comment>
<evidence type="ECO:0000259" key="7">
    <source>
        <dbReference type="Pfam" id="PF13886"/>
    </source>
</evidence>
<feature type="compositionally biased region" description="Low complexity" evidence="5">
    <location>
        <begin position="959"/>
        <end position="974"/>
    </location>
</feature>
<feature type="transmembrane region" description="Helical" evidence="6">
    <location>
        <begin position="139"/>
        <end position="158"/>
    </location>
</feature>
<reference evidence="8" key="1">
    <citation type="submission" date="2021-03" db="EMBL/GenBank/DDBJ databases">
        <title>Draft genome sequence of rust myrtle Austropuccinia psidii MF-1, a brazilian biotype.</title>
        <authorList>
            <person name="Quecine M.C."/>
            <person name="Pachon D.M.R."/>
            <person name="Bonatelli M.L."/>
            <person name="Correr F.H."/>
            <person name="Franceschini L.M."/>
            <person name="Leite T.F."/>
            <person name="Margarido G.R.A."/>
            <person name="Almeida C.A."/>
            <person name="Ferrarezi J.A."/>
            <person name="Labate C.A."/>
        </authorList>
    </citation>
    <scope>NUCLEOTIDE SEQUENCE</scope>
    <source>
        <strain evidence="8">MF-1</strain>
    </source>
</reference>
<feature type="transmembrane region" description="Helical" evidence="6">
    <location>
        <begin position="244"/>
        <end position="264"/>
    </location>
</feature>
<feature type="region of interest" description="Disordered" evidence="5">
    <location>
        <begin position="1055"/>
        <end position="1090"/>
    </location>
</feature>
<feature type="transmembrane region" description="Helical" evidence="6">
    <location>
        <begin position="69"/>
        <end position="87"/>
    </location>
</feature>
<gene>
    <name evidence="8" type="ORF">O181_005538</name>
</gene>
<feature type="transmembrane region" description="Helical" evidence="6">
    <location>
        <begin position="45"/>
        <end position="62"/>
    </location>
</feature>
<feature type="compositionally biased region" description="Basic and acidic residues" evidence="5">
    <location>
        <begin position="489"/>
        <end position="500"/>
    </location>
</feature>